<dbReference type="KEGG" id="gtt:GUITHDRAFT_155464"/>
<organism evidence="1">
    <name type="scientific">Guillardia theta (strain CCMP2712)</name>
    <name type="common">Cryptophyte</name>
    <dbReference type="NCBI Taxonomy" id="905079"/>
    <lineage>
        <taxon>Eukaryota</taxon>
        <taxon>Cryptophyceae</taxon>
        <taxon>Pyrenomonadales</taxon>
        <taxon>Geminigeraceae</taxon>
        <taxon>Guillardia</taxon>
    </lineage>
</organism>
<accession>L1IGV3</accession>
<sequence length="61" mass="6713">MLDVGRHIADELVSMTAALNDILARATRLVTLHNSILLGQIMEKFGDQLADLPVVQLDSRL</sequence>
<gene>
    <name evidence="1" type="ORF">GUITHDRAFT_155464</name>
</gene>
<keyword evidence="3" id="KW-1185">Reference proteome</keyword>
<reference evidence="3" key="2">
    <citation type="submission" date="2012-11" db="EMBL/GenBank/DDBJ databases">
        <authorList>
            <person name="Kuo A."/>
            <person name="Curtis B.A."/>
            <person name="Tanifuji G."/>
            <person name="Burki F."/>
            <person name="Gruber A."/>
            <person name="Irimia M."/>
            <person name="Maruyama S."/>
            <person name="Arias M.C."/>
            <person name="Ball S.G."/>
            <person name="Gile G.H."/>
            <person name="Hirakawa Y."/>
            <person name="Hopkins J.F."/>
            <person name="Rensing S.A."/>
            <person name="Schmutz J."/>
            <person name="Symeonidi A."/>
            <person name="Elias M."/>
            <person name="Eveleigh R.J."/>
            <person name="Herman E.K."/>
            <person name="Klute M.J."/>
            <person name="Nakayama T."/>
            <person name="Obornik M."/>
            <person name="Reyes-Prieto A."/>
            <person name="Armbrust E.V."/>
            <person name="Aves S.J."/>
            <person name="Beiko R.G."/>
            <person name="Coutinho P."/>
            <person name="Dacks J.B."/>
            <person name="Durnford D.G."/>
            <person name="Fast N.M."/>
            <person name="Green B.R."/>
            <person name="Grisdale C."/>
            <person name="Hempe F."/>
            <person name="Henrissat B."/>
            <person name="Hoppner M.P."/>
            <person name="Ishida K.-I."/>
            <person name="Kim E."/>
            <person name="Koreny L."/>
            <person name="Kroth P.G."/>
            <person name="Liu Y."/>
            <person name="Malik S.-B."/>
            <person name="Maier U.G."/>
            <person name="McRose D."/>
            <person name="Mock T."/>
            <person name="Neilson J.A."/>
            <person name="Onodera N.T."/>
            <person name="Poole A.M."/>
            <person name="Pritham E.J."/>
            <person name="Richards T.A."/>
            <person name="Rocap G."/>
            <person name="Roy S.W."/>
            <person name="Sarai C."/>
            <person name="Schaack S."/>
            <person name="Shirato S."/>
            <person name="Slamovits C.H."/>
            <person name="Spencer D.F."/>
            <person name="Suzuki S."/>
            <person name="Worden A.Z."/>
            <person name="Zauner S."/>
            <person name="Barry K."/>
            <person name="Bell C."/>
            <person name="Bharti A.K."/>
            <person name="Crow J.A."/>
            <person name="Grimwood J."/>
            <person name="Kramer R."/>
            <person name="Lindquist E."/>
            <person name="Lucas S."/>
            <person name="Salamov A."/>
            <person name="McFadden G.I."/>
            <person name="Lane C.E."/>
            <person name="Keeling P.J."/>
            <person name="Gray M.W."/>
            <person name="Grigoriev I.V."/>
            <person name="Archibald J.M."/>
        </authorList>
    </citation>
    <scope>NUCLEOTIDE SEQUENCE</scope>
    <source>
        <strain evidence="3">CCMP2712</strain>
    </source>
</reference>
<dbReference type="PaxDb" id="55529-EKX35491"/>
<dbReference type="Proteomes" id="UP000011087">
    <property type="component" value="Unassembled WGS sequence"/>
</dbReference>
<evidence type="ECO:0000313" key="2">
    <source>
        <dbReference type="EnsemblProtists" id="EKX35491"/>
    </source>
</evidence>
<name>L1IGV3_GUITC</name>
<dbReference type="GeneID" id="17292254"/>
<evidence type="ECO:0000313" key="3">
    <source>
        <dbReference type="Proteomes" id="UP000011087"/>
    </source>
</evidence>
<reference evidence="2" key="3">
    <citation type="submission" date="2015-06" db="UniProtKB">
        <authorList>
            <consortium name="EnsemblProtists"/>
        </authorList>
    </citation>
    <scope>IDENTIFICATION</scope>
</reference>
<evidence type="ECO:0000313" key="1">
    <source>
        <dbReference type="EMBL" id="EKX35491.1"/>
    </source>
</evidence>
<dbReference type="AlphaFoldDB" id="L1IGV3"/>
<dbReference type="HOGENOM" id="CLU_2929931_0_0_1"/>
<dbReference type="OrthoDB" id="10657491at2759"/>
<protein>
    <submittedName>
        <fullName evidence="1 2">Uncharacterized protein</fullName>
    </submittedName>
</protein>
<dbReference type="RefSeq" id="XP_005822471.1">
    <property type="nucleotide sequence ID" value="XM_005822414.1"/>
</dbReference>
<proteinExistence type="predicted"/>
<dbReference type="EnsemblProtists" id="EKX35491">
    <property type="protein sequence ID" value="EKX35491"/>
    <property type="gene ID" value="GUITHDRAFT_155464"/>
</dbReference>
<feature type="non-terminal residue" evidence="1">
    <location>
        <position position="61"/>
    </location>
</feature>
<reference evidence="1 3" key="1">
    <citation type="journal article" date="2012" name="Nature">
        <title>Algal genomes reveal evolutionary mosaicism and the fate of nucleomorphs.</title>
        <authorList>
            <consortium name="DOE Joint Genome Institute"/>
            <person name="Curtis B.A."/>
            <person name="Tanifuji G."/>
            <person name="Burki F."/>
            <person name="Gruber A."/>
            <person name="Irimia M."/>
            <person name="Maruyama S."/>
            <person name="Arias M.C."/>
            <person name="Ball S.G."/>
            <person name="Gile G.H."/>
            <person name="Hirakawa Y."/>
            <person name="Hopkins J.F."/>
            <person name="Kuo A."/>
            <person name="Rensing S.A."/>
            <person name="Schmutz J."/>
            <person name="Symeonidi A."/>
            <person name="Elias M."/>
            <person name="Eveleigh R.J."/>
            <person name="Herman E.K."/>
            <person name="Klute M.J."/>
            <person name="Nakayama T."/>
            <person name="Obornik M."/>
            <person name="Reyes-Prieto A."/>
            <person name="Armbrust E.V."/>
            <person name="Aves S.J."/>
            <person name="Beiko R.G."/>
            <person name="Coutinho P."/>
            <person name="Dacks J.B."/>
            <person name="Durnford D.G."/>
            <person name="Fast N.M."/>
            <person name="Green B.R."/>
            <person name="Grisdale C.J."/>
            <person name="Hempel F."/>
            <person name="Henrissat B."/>
            <person name="Hoppner M.P."/>
            <person name="Ishida K."/>
            <person name="Kim E."/>
            <person name="Koreny L."/>
            <person name="Kroth P.G."/>
            <person name="Liu Y."/>
            <person name="Malik S.B."/>
            <person name="Maier U.G."/>
            <person name="McRose D."/>
            <person name="Mock T."/>
            <person name="Neilson J.A."/>
            <person name="Onodera N.T."/>
            <person name="Poole A.M."/>
            <person name="Pritham E.J."/>
            <person name="Richards T.A."/>
            <person name="Rocap G."/>
            <person name="Roy S.W."/>
            <person name="Sarai C."/>
            <person name="Schaack S."/>
            <person name="Shirato S."/>
            <person name="Slamovits C.H."/>
            <person name="Spencer D.F."/>
            <person name="Suzuki S."/>
            <person name="Worden A.Z."/>
            <person name="Zauner S."/>
            <person name="Barry K."/>
            <person name="Bell C."/>
            <person name="Bharti A.K."/>
            <person name="Crow J.A."/>
            <person name="Grimwood J."/>
            <person name="Kramer R."/>
            <person name="Lindquist E."/>
            <person name="Lucas S."/>
            <person name="Salamov A."/>
            <person name="McFadden G.I."/>
            <person name="Lane C.E."/>
            <person name="Keeling P.J."/>
            <person name="Gray M.W."/>
            <person name="Grigoriev I.V."/>
            <person name="Archibald J.M."/>
        </authorList>
    </citation>
    <scope>NUCLEOTIDE SEQUENCE</scope>
    <source>
        <strain evidence="1 3">CCMP2712</strain>
    </source>
</reference>
<dbReference type="EMBL" id="JH993089">
    <property type="protein sequence ID" value="EKX35491.1"/>
    <property type="molecule type" value="Genomic_DNA"/>
</dbReference>